<accession>A0A7K1LKI5</accession>
<feature type="domain" description="GFO/IDH/MocA-like oxidoreductase" evidence="7">
    <location>
        <begin position="134"/>
        <end position="245"/>
    </location>
</feature>
<gene>
    <name evidence="4" type="primary">iolG</name>
    <name evidence="8" type="ORF">GMA10_10075</name>
</gene>
<evidence type="ECO:0000256" key="4">
    <source>
        <dbReference type="HAMAP-Rule" id="MF_01671"/>
    </source>
</evidence>
<dbReference type="HAMAP" id="MF_01671">
    <property type="entry name" value="IolG"/>
    <property type="match status" value="1"/>
</dbReference>
<comment type="similarity">
    <text evidence="1 4">Belongs to the Gfo/Idh/MocA family.</text>
</comment>
<dbReference type="InterPro" id="IPR055170">
    <property type="entry name" value="GFO_IDH_MocA-like_dom"/>
</dbReference>
<dbReference type="InterPro" id="IPR050424">
    <property type="entry name" value="Gfo-Idh-MocA_inositol_DH"/>
</dbReference>
<evidence type="ECO:0000259" key="6">
    <source>
        <dbReference type="Pfam" id="PF02894"/>
    </source>
</evidence>
<reference evidence="8 9" key="1">
    <citation type="submission" date="2019-12" db="EMBL/GenBank/DDBJ databases">
        <authorList>
            <person name="Li J."/>
            <person name="Shi Y."/>
            <person name="Xu G."/>
            <person name="Xiao D."/>
            <person name="Ran X."/>
        </authorList>
    </citation>
    <scope>NUCLEOTIDE SEQUENCE [LARGE SCALE GENOMIC DNA]</scope>
    <source>
        <strain evidence="8 9">JCM 15915</strain>
    </source>
</reference>
<dbReference type="Pfam" id="PF01408">
    <property type="entry name" value="GFO_IDH_MocA"/>
    <property type="match status" value="1"/>
</dbReference>
<dbReference type="InterPro" id="IPR023794">
    <property type="entry name" value="MI/DCI_dehydrogenase"/>
</dbReference>
<organism evidence="8 9">
    <name type="scientific">Rothia koreensis</name>
    <dbReference type="NCBI Taxonomy" id="592378"/>
    <lineage>
        <taxon>Bacteria</taxon>
        <taxon>Bacillati</taxon>
        <taxon>Actinomycetota</taxon>
        <taxon>Actinomycetes</taxon>
        <taxon>Micrococcales</taxon>
        <taxon>Micrococcaceae</taxon>
        <taxon>Rothia</taxon>
    </lineage>
</organism>
<evidence type="ECO:0000259" key="5">
    <source>
        <dbReference type="Pfam" id="PF01408"/>
    </source>
</evidence>
<dbReference type="Gene3D" id="3.30.360.10">
    <property type="entry name" value="Dihydrodipicolinate Reductase, domain 2"/>
    <property type="match status" value="1"/>
</dbReference>
<dbReference type="InterPro" id="IPR000683">
    <property type="entry name" value="Gfo/Idh/MocA-like_OxRdtase_N"/>
</dbReference>
<dbReference type="InterPro" id="IPR004104">
    <property type="entry name" value="Gfo/Idh/MocA-like_OxRdtase_C"/>
</dbReference>
<feature type="domain" description="Gfo/Idh/MocA-like oxidoreductase N-terminal" evidence="5">
    <location>
        <begin position="5"/>
        <end position="125"/>
    </location>
</feature>
<evidence type="ECO:0000256" key="1">
    <source>
        <dbReference type="ARBA" id="ARBA00010928"/>
    </source>
</evidence>
<protein>
    <recommendedName>
        <fullName evidence="4">Inositol 2-dehydrogenase</fullName>
        <ecNumber evidence="4">1.1.1.18</ecNumber>
    </recommendedName>
    <alternativeName>
        <fullName evidence="4">Myo-inositol 2-dehydrogenase</fullName>
        <shortName evidence="4">MI 2-dehydrogenase</shortName>
    </alternativeName>
</protein>
<dbReference type="Gene3D" id="3.40.50.720">
    <property type="entry name" value="NAD(P)-binding Rossmann-like Domain"/>
    <property type="match status" value="1"/>
</dbReference>
<dbReference type="EMBL" id="WOGT01000006">
    <property type="protein sequence ID" value="MUN55553.1"/>
    <property type="molecule type" value="Genomic_DNA"/>
</dbReference>
<dbReference type="AlphaFoldDB" id="A0A7K1LKI5"/>
<dbReference type="GO" id="GO:0000166">
    <property type="term" value="F:nucleotide binding"/>
    <property type="evidence" value="ECO:0007669"/>
    <property type="project" value="InterPro"/>
</dbReference>
<dbReference type="SUPFAM" id="SSF55347">
    <property type="entry name" value="Glyceraldehyde-3-phosphate dehydrogenase-like, C-terminal domain"/>
    <property type="match status" value="1"/>
</dbReference>
<dbReference type="PANTHER" id="PTHR43593">
    <property type="match status" value="1"/>
</dbReference>
<keyword evidence="2 4" id="KW-0560">Oxidoreductase</keyword>
<evidence type="ECO:0000259" key="7">
    <source>
        <dbReference type="Pfam" id="PF22725"/>
    </source>
</evidence>
<comment type="caution">
    <text evidence="8">The sequence shown here is derived from an EMBL/GenBank/DDBJ whole genome shotgun (WGS) entry which is preliminary data.</text>
</comment>
<dbReference type="SUPFAM" id="SSF51735">
    <property type="entry name" value="NAD(P)-binding Rossmann-fold domains"/>
    <property type="match status" value="1"/>
</dbReference>
<dbReference type="Pfam" id="PF22725">
    <property type="entry name" value="GFO_IDH_MocA_C3"/>
    <property type="match status" value="1"/>
</dbReference>
<feature type="domain" description="Gfo/Idh/MocA-like oxidoreductase C-terminal" evidence="6">
    <location>
        <begin position="256"/>
        <end position="308"/>
    </location>
</feature>
<dbReference type="GO" id="GO:0019310">
    <property type="term" value="P:inositol catabolic process"/>
    <property type="evidence" value="ECO:0007669"/>
    <property type="project" value="UniProtKB-UniRule"/>
</dbReference>
<evidence type="ECO:0000256" key="3">
    <source>
        <dbReference type="ARBA" id="ARBA00023027"/>
    </source>
</evidence>
<dbReference type="Proteomes" id="UP000462152">
    <property type="component" value="Unassembled WGS sequence"/>
</dbReference>
<proteinExistence type="inferred from homology"/>
<comment type="function">
    <text evidence="4">Involved in the oxidation of myo-inositol (MI) to 2-keto-myo-inositol (2KMI or 2-inosose).</text>
</comment>
<dbReference type="Pfam" id="PF02894">
    <property type="entry name" value="GFO_IDH_MocA_C"/>
    <property type="match status" value="1"/>
</dbReference>
<comment type="subunit">
    <text evidence="4">Homotetramer.</text>
</comment>
<dbReference type="EC" id="1.1.1.18" evidence="4"/>
<keyword evidence="9" id="KW-1185">Reference proteome</keyword>
<evidence type="ECO:0000256" key="2">
    <source>
        <dbReference type="ARBA" id="ARBA00023002"/>
    </source>
</evidence>
<name>A0A7K1LKI5_9MICC</name>
<dbReference type="PANTHER" id="PTHR43593:SF1">
    <property type="entry name" value="INOSITOL 2-DEHYDROGENASE"/>
    <property type="match status" value="1"/>
</dbReference>
<comment type="catalytic activity">
    <reaction evidence="4">
        <text>myo-inositol + NAD(+) = scyllo-inosose + NADH + H(+)</text>
        <dbReference type="Rhea" id="RHEA:16949"/>
        <dbReference type="ChEBI" id="CHEBI:15378"/>
        <dbReference type="ChEBI" id="CHEBI:17268"/>
        <dbReference type="ChEBI" id="CHEBI:17811"/>
        <dbReference type="ChEBI" id="CHEBI:57540"/>
        <dbReference type="ChEBI" id="CHEBI:57945"/>
        <dbReference type="EC" id="1.1.1.18"/>
    </reaction>
</comment>
<dbReference type="InterPro" id="IPR036291">
    <property type="entry name" value="NAD(P)-bd_dom_sf"/>
</dbReference>
<evidence type="ECO:0000313" key="8">
    <source>
        <dbReference type="EMBL" id="MUN55553.1"/>
    </source>
</evidence>
<keyword evidence="3 4" id="KW-0520">NAD</keyword>
<dbReference type="GO" id="GO:0050112">
    <property type="term" value="F:inositol 2-dehydrogenase (NAD+) activity"/>
    <property type="evidence" value="ECO:0007669"/>
    <property type="project" value="UniProtKB-UniRule"/>
</dbReference>
<sequence>MNEILRVGVVGAGRMGSDHIVRLQNRMKNVRVAAVVDIDEPKAQAAIEGIEGAKVFTDFTEALDSGEVDAVMVATPGFLHEQVLLPALTKGFPVFCEKPLTPDSESAWRVVEAEETIGKRLIQVGFMRRFDQGYRTIRSAVRSGEHGELLALDCEHINPEVPDAYTGRNLIDDTVVHEFDIVRYLTGEEVTSVEVRACKNSSRAKEGLVDPAQILMETESGIRVSVNTHVTAEYGYAVTTRAVFERNHLEEGVDQVTPGFEERFVDAYDTEIQEWIDGCLAGEIAGPDAWDGYAAAACCEAGLEAIAEPGTSVDVELKPKPDLYR</sequence>
<dbReference type="OrthoDB" id="256869at2"/>
<dbReference type="RefSeq" id="WP_129315288.1">
    <property type="nucleotide sequence ID" value="NZ_NOIQ01000005.1"/>
</dbReference>
<evidence type="ECO:0000313" key="9">
    <source>
        <dbReference type="Proteomes" id="UP000462152"/>
    </source>
</evidence>